<evidence type="ECO:0000313" key="3">
    <source>
        <dbReference type="EMBL" id="MBC5769135.1"/>
    </source>
</evidence>
<dbReference type="PROSITE" id="PS51257">
    <property type="entry name" value="PROKAR_LIPOPROTEIN"/>
    <property type="match status" value="1"/>
</dbReference>
<gene>
    <name evidence="3" type="ORF">H8Z83_02085</name>
</gene>
<keyword evidence="4" id="KW-1185">Reference proteome</keyword>
<evidence type="ECO:0000313" key="4">
    <source>
        <dbReference type="Proteomes" id="UP000620327"/>
    </source>
</evidence>
<feature type="signal peptide" evidence="2">
    <location>
        <begin position="1"/>
        <end position="23"/>
    </location>
</feature>
<evidence type="ECO:0008006" key="5">
    <source>
        <dbReference type="Google" id="ProtNLM"/>
    </source>
</evidence>
<dbReference type="Pfam" id="PF02493">
    <property type="entry name" value="MORN"/>
    <property type="match status" value="2"/>
</dbReference>
<dbReference type="AlphaFoldDB" id="A0A923MFK7"/>
<dbReference type="Gene3D" id="2.20.110.10">
    <property type="entry name" value="Histone H3 K4-specific methyltransferase SET7/9 N-terminal domain"/>
    <property type="match status" value="1"/>
</dbReference>
<keyword evidence="2" id="KW-0732">Signal</keyword>
<keyword evidence="1" id="KW-0677">Repeat</keyword>
<dbReference type="RefSeq" id="WP_187013518.1">
    <property type="nucleotide sequence ID" value="NZ_JACOQI010000001.1"/>
</dbReference>
<accession>A0A923MFK7</accession>
<feature type="chain" id="PRO_5036903875" description="MORN repeat protein" evidence="2">
    <location>
        <begin position="24"/>
        <end position="268"/>
    </location>
</feature>
<reference evidence="3" key="1">
    <citation type="submission" date="2020-08" db="EMBL/GenBank/DDBJ databases">
        <title>Genome public.</title>
        <authorList>
            <person name="Liu C."/>
            <person name="Sun Q."/>
        </authorList>
    </citation>
    <scope>NUCLEOTIDE SEQUENCE</scope>
    <source>
        <strain evidence="3">BX15</strain>
    </source>
</reference>
<proteinExistence type="predicted"/>
<dbReference type="InterPro" id="IPR003409">
    <property type="entry name" value="MORN"/>
</dbReference>
<comment type="caution">
    <text evidence="3">The sequence shown here is derived from an EMBL/GenBank/DDBJ whole genome shotgun (WGS) entry which is preliminary data.</text>
</comment>
<protein>
    <recommendedName>
        <fullName evidence="5">MORN repeat protein</fullName>
    </recommendedName>
</protein>
<sequence>MKKAGVIVLSLLMVLLSGCGSTAQETPKNDTPSTVSDYDITVTMVEGTDTYGIDGKYTGEVVNGKPQGVGTFEADGENGSTYTYEGNFSNGAFNGYGVTTIINDGETLEMSGTYTNGEFTPTTGESFNYIGQLDLFGKFTISDAVIEYIDENENLFPTATNEAIQSSDIQDFSNKQFNKTRKQDQIGLVKLDLYAVQVFEDDYLGGKLTYLLAADDDNNYYALYYLGSTEVYNEDTFTAYAIPCSTSSFDNISGGTTNVIVLAACYIE</sequence>
<name>A0A923MFK7_9FIRM</name>
<evidence type="ECO:0000256" key="2">
    <source>
        <dbReference type="SAM" id="SignalP"/>
    </source>
</evidence>
<dbReference type="SMART" id="SM00698">
    <property type="entry name" value="MORN"/>
    <property type="match status" value="2"/>
</dbReference>
<dbReference type="Proteomes" id="UP000620327">
    <property type="component" value="Unassembled WGS sequence"/>
</dbReference>
<organism evidence="3 4">
    <name type="scientific">Dysosmobacter segnis</name>
    <dbReference type="NCBI Taxonomy" id="2763042"/>
    <lineage>
        <taxon>Bacteria</taxon>
        <taxon>Bacillati</taxon>
        <taxon>Bacillota</taxon>
        <taxon>Clostridia</taxon>
        <taxon>Eubacteriales</taxon>
        <taxon>Oscillospiraceae</taxon>
        <taxon>Dysosmobacter</taxon>
    </lineage>
</organism>
<dbReference type="EMBL" id="JACOQI010000001">
    <property type="protein sequence ID" value="MBC5769135.1"/>
    <property type="molecule type" value="Genomic_DNA"/>
</dbReference>
<evidence type="ECO:0000256" key="1">
    <source>
        <dbReference type="ARBA" id="ARBA00022737"/>
    </source>
</evidence>
<dbReference type="SUPFAM" id="SSF82185">
    <property type="entry name" value="Histone H3 K4-specific methyltransferase SET7/9 N-terminal domain"/>
    <property type="match status" value="1"/>
</dbReference>